<comment type="caution">
    <text evidence="2">The sequence shown here is derived from an EMBL/GenBank/DDBJ whole genome shotgun (WGS) entry which is preliminary data.</text>
</comment>
<name>A0ABU8W4M7_9BURK</name>
<dbReference type="Proteomes" id="UP001363010">
    <property type="component" value="Unassembled WGS sequence"/>
</dbReference>
<gene>
    <name evidence="2" type="ORF">WKW80_23670</name>
</gene>
<keyword evidence="1" id="KW-0732">Signal</keyword>
<dbReference type="PROSITE" id="PS51257">
    <property type="entry name" value="PROKAR_LIPOPROTEIN"/>
    <property type="match status" value="1"/>
</dbReference>
<dbReference type="EMBL" id="JBBKZV010000018">
    <property type="protein sequence ID" value="MEJ8824990.1"/>
    <property type="molecule type" value="Genomic_DNA"/>
</dbReference>
<evidence type="ECO:0000313" key="3">
    <source>
        <dbReference type="Proteomes" id="UP001363010"/>
    </source>
</evidence>
<dbReference type="RefSeq" id="WP_340366017.1">
    <property type="nucleotide sequence ID" value="NZ_JBBKZV010000018.1"/>
</dbReference>
<keyword evidence="3" id="KW-1185">Reference proteome</keyword>
<proteinExistence type="predicted"/>
<feature type="signal peptide" evidence="1">
    <location>
        <begin position="1"/>
        <end position="24"/>
    </location>
</feature>
<feature type="chain" id="PRO_5047142346" description="Lipoprotein" evidence="1">
    <location>
        <begin position="25"/>
        <end position="88"/>
    </location>
</feature>
<evidence type="ECO:0008006" key="4">
    <source>
        <dbReference type="Google" id="ProtNLM"/>
    </source>
</evidence>
<accession>A0ABU8W4M7</accession>
<sequence length="88" mass="9403">MKTCLPVAAAMAAATAILSGCVVAPVPPRAAYVAPVPVAPPAVYVAPAGVAYLAPTYAMPGPGYVWQYHPRYGWGWRHPVHGWQRGWY</sequence>
<protein>
    <recommendedName>
        <fullName evidence="4">Lipoprotein</fullName>
    </recommendedName>
</protein>
<organism evidence="2 3">
    <name type="scientific">Variovorax humicola</name>
    <dbReference type="NCBI Taxonomy" id="1769758"/>
    <lineage>
        <taxon>Bacteria</taxon>
        <taxon>Pseudomonadati</taxon>
        <taxon>Pseudomonadota</taxon>
        <taxon>Betaproteobacteria</taxon>
        <taxon>Burkholderiales</taxon>
        <taxon>Comamonadaceae</taxon>
        <taxon>Variovorax</taxon>
    </lineage>
</organism>
<reference evidence="2 3" key="1">
    <citation type="submission" date="2024-03" db="EMBL/GenBank/DDBJ databases">
        <title>Novel species of the genus Variovorax.</title>
        <authorList>
            <person name="Liu Q."/>
            <person name="Xin Y.-H."/>
        </authorList>
    </citation>
    <scope>NUCLEOTIDE SEQUENCE [LARGE SCALE GENOMIC DNA]</scope>
    <source>
        <strain evidence="2 3">KACC 18501</strain>
    </source>
</reference>
<evidence type="ECO:0000256" key="1">
    <source>
        <dbReference type="SAM" id="SignalP"/>
    </source>
</evidence>
<evidence type="ECO:0000313" key="2">
    <source>
        <dbReference type="EMBL" id="MEJ8824990.1"/>
    </source>
</evidence>